<evidence type="ECO:0000313" key="3">
    <source>
        <dbReference type="Proteomes" id="UP001151699"/>
    </source>
</evidence>
<comment type="caution">
    <text evidence="2">The sequence shown here is derived from an EMBL/GenBank/DDBJ whole genome shotgun (WGS) entry which is preliminary data.</text>
</comment>
<gene>
    <name evidence="2" type="ORF">Bhyg_12075</name>
</gene>
<sequence>MRGRGSNRGSEPHLGTARRRGRPTNTNIGVNKDARPTHAKIEDYLPIYLY</sequence>
<keyword evidence="3" id="KW-1185">Reference proteome</keyword>
<dbReference type="AlphaFoldDB" id="A0A9Q0S0I6"/>
<protein>
    <submittedName>
        <fullName evidence="2">Uncharacterized protein</fullName>
    </submittedName>
</protein>
<accession>A0A9Q0S0I6</accession>
<dbReference type="EMBL" id="WJQU01000003">
    <property type="protein sequence ID" value="KAJ6639331.1"/>
    <property type="molecule type" value="Genomic_DNA"/>
</dbReference>
<dbReference type="Proteomes" id="UP001151699">
    <property type="component" value="Chromosome X"/>
</dbReference>
<proteinExistence type="predicted"/>
<reference evidence="2" key="1">
    <citation type="submission" date="2022-07" db="EMBL/GenBank/DDBJ databases">
        <authorList>
            <person name="Trinca V."/>
            <person name="Uliana J.V.C."/>
            <person name="Torres T.T."/>
            <person name="Ward R.J."/>
            <person name="Monesi N."/>
        </authorList>
    </citation>
    <scope>NUCLEOTIDE SEQUENCE</scope>
    <source>
        <strain evidence="2">HSMRA1968</strain>
        <tissue evidence="2">Whole embryos</tissue>
    </source>
</reference>
<name>A0A9Q0S0I6_9DIPT</name>
<evidence type="ECO:0000313" key="2">
    <source>
        <dbReference type="EMBL" id="KAJ6639331.1"/>
    </source>
</evidence>
<evidence type="ECO:0000256" key="1">
    <source>
        <dbReference type="SAM" id="MobiDB-lite"/>
    </source>
</evidence>
<feature type="region of interest" description="Disordered" evidence="1">
    <location>
        <begin position="1"/>
        <end position="36"/>
    </location>
</feature>
<organism evidence="2 3">
    <name type="scientific">Pseudolycoriella hygida</name>
    <dbReference type="NCBI Taxonomy" id="35572"/>
    <lineage>
        <taxon>Eukaryota</taxon>
        <taxon>Metazoa</taxon>
        <taxon>Ecdysozoa</taxon>
        <taxon>Arthropoda</taxon>
        <taxon>Hexapoda</taxon>
        <taxon>Insecta</taxon>
        <taxon>Pterygota</taxon>
        <taxon>Neoptera</taxon>
        <taxon>Endopterygota</taxon>
        <taxon>Diptera</taxon>
        <taxon>Nematocera</taxon>
        <taxon>Sciaroidea</taxon>
        <taxon>Sciaridae</taxon>
        <taxon>Pseudolycoriella</taxon>
    </lineage>
</organism>